<gene>
    <name evidence="8" type="primary">6047671</name>
    <name evidence="7" type="ORF">CpipJ_CPIJ014434</name>
</gene>
<evidence type="ECO:0000313" key="7">
    <source>
        <dbReference type="EMBL" id="EDS40595.1"/>
    </source>
</evidence>
<dbReference type="InterPro" id="IPR002893">
    <property type="entry name" value="Znf_MYND"/>
</dbReference>
<keyword evidence="9" id="KW-1185">Reference proteome</keyword>
<keyword evidence="3" id="KW-0862">Zinc</keyword>
<dbReference type="eggNOG" id="ENOG502S4AG">
    <property type="taxonomic scope" value="Eukaryota"/>
</dbReference>
<keyword evidence="2 4" id="KW-0863">Zinc-finger</keyword>
<dbReference type="SUPFAM" id="SSF144232">
    <property type="entry name" value="HIT/MYND zinc finger-like"/>
    <property type="match status" value="1"/>
</dbReference>
<feature type="compositionally biased region" description="Basic and acidic residues" evidence="5">
    <location>
        <begin position="10"/>
        <end position="29"/>
    </location>
</feature>
<accession>B0X4Y0</accession>
<dbReference type="VEuPathDB" id="VectorBase:CQUJHB005576"/>
<reference evidence="7" key="1">
    <citation type="submission" date="2007-03" db="EMBL/GenBank/DDBJ databases">
        <title>Annotation of Culex pipiens quinquefasciatus.</title>
        <authorList>
            <consortium name="The Broad Institute Genome Sequencing Platform"/>
            <person name="Atkinson P.W."/>
            <person name="Hemingway J."/>
            <person name="Christensen B.M."/>
            <person name="Higgs S."/>
            <person name="Kodira C."/>
            <person name="Hannick L."/>
            <person name="Megy K."/>
            <person name="O'Leary S."/>
            <person name="Pearson M."/>
            <person name="Haas B.J."/>
            <person name="Mauceli E."/>
            <person name="Wortman J.R."/>
            <person name="Lee N.H."/>
            <person name="Guigo R."/>
            <person name="Stanke M."/>
            <person name="Alvarado L."/>
            <person name="Amedeo P."/>
            <person name="Antoine C.H."/>
            <person name="Arensburger P."/>
            <person name="Bidwell S.L."/>
            <person name="Crawford M."/>
            <person name="Camaro F."/>
            <person name="Devon K."/>
            <person name="Engels R."/>
            <person name="Hammond M."/>
            <person name="Howarth C."/>
            <person name="Koehrsen M."/>
            <person name="Lawson D."/>
            <person name="Montgomery P."/>
            <person name="Nene V."/>
            <person name="Nusbaum C."/>
            <person name="Puiu D."/>
            <person name="Romero-Severson J."/>
            <person name="Severson D.W."/>
            <person name="Shumway M."/>
            <person name="Sisk P."/>
            <person name="Stolte C."/>
            <person name="Zeng Q."/>
            <person name="Eisenstadt E."/>
            <person name="Fraser-Liggett C."/>
            <person name="Strausberg R."/>
            <person name="Galagan J."/>
            <person name="Birren B."/>
            <person name="Collins F.H."/>
        </authorList>
    </citation>
    <scope>NUCLEOTIDE SEQUENCE [LARGE SCALE GENOMIC DNA]</scope>
    <source>
        <strain evidence="7">JHB</strain>
    </source>
</reference>
<dbReference type="Pfam" id="PF01753">
    <property type="entry name" value="zf-MYND"/>
    <property type="match status" value="1"/>
</dbReference>
<dbReference type="FunFam" id="6.10.140.2220:FF:000022">
    <property type="entry name" value="Leucine-rich repeat-containing protein"/>
    <property type="match status" value="1"/>
</dbReference>
<organism>
    <name type="scientific">Culex quinquefasciatus</name>
    <name type="common">Southern house mosquito</name>
    <name type="synonym">Culex pungens</name>
    <dbReference type="NCBI Taxonomy" id="7176"/>
    <lineage>
        <taxon>Eukaryota</taxon>
        <taxon>Metazoa</taxon>
        <taxon>Ecdysozoa</taxon>
        <taxon>Arthropoda</taxon>
        <taxon>Hexapoda</taxon>
        <taxon>Insecta</taxon>
        <taxon>Pterygota</taxon>
        <taxon>Neoptera</taxon>
        <taxon>Endopterygota</taxon>
        <taxon>Diptera</taxon>
        <taxon>Nematocera</taxon>
        <taxon>Culicoidea</taxon>
        <taxon>Culicidae</taxon>
        <taxon>Culicinae</taxon>
        <taxon>Culicini</taxon>
        <taxon>Culex</taxon>
        <taxon>Culex</taxon>
    </lineage>
</organism>
<dbReference type="PROSITE" id="PS01360">
    <property type="entry name" value="ZF_MYND_1"/>
    <property type="match status" value="1"/>
</dbReference>
<keyword evidence="1" id="KW-0479">Metal-binding</keyword>
<dbReference type="VEuPathDB" id="VectorBase:CPIJ014434"/>
<reference evidence="8" key="2">
    <citation type="submission" date="2021-02" db="UniProtKB">
        <authorList>
            <consortium name="EnsemblMetazoa"/>
        </authorList>
    </citation>
    <scope>IDENTIFICATION</scope>
    <source>
        <strain evidence="8">JHB</strain>
    </source>
</reference>
<dbReference type="PROSITE" id="PS50865">
    <property type="entry name" value="ZF_MYND_2"/>
    <property type="match status" value="1"/>
</dbReference>
<name>B0X4Y0_CULQU</name>
<dbReference type="EnsemblMetazoa" id="CPIJ014434-RA">
    <property type="protein sequence ID" value="CPIJ014434-PA"/>
    <property type="gene ID" value="CPIJ014434"/>
</dbReference>
<dbReference type="InParanoid" id="B0X4Y0"/>
<sequence>MDIDDEAEDSVDRLVIDEGDDHHGHHDGHVNNSGGGGHHQRNHRGEPSVVITARGGSGGNGPEFHENDVPECQGCKKREAQFVCAGCGNQWYCSRECQVNAWDDHSEVCTG</sequence>
<evidence type="ECO:0000313" key="9">
    <source>
        <dbReference type="Proteomes" id="UP000002320"/>
    </source>
</evidence>
<dbReference type="STRING" id="7176.B0X4Y0"/>
<protein>
    <submittedName>
        <fullName evidence="7">Predicted protein</fullName>
    </submittedName>
</protein>
<evidence type="ECO:0000256" key="1">
    <source>
        <dbReference type="ARBA" id="ARBA00022723"/>
    </source>
</evidence>
<evidence type="ECO:0000256" key="2">
    <source>
        <dbReference type="ARBA" id="ARBA00022771"/>
    </source>
</evidence>
<evidence type="ECO:0000256" key="4">
    <source>
        <dbReference type="PROSITE-ProRule" id="PRU00134"/>
    </source>
</evidence>
<evidence type="ECO:0000259" key="6">
    <source>
        <dbReference type="PROSITE" id="PS50865"/>
    </source>
</evidence>
<dbReference type="OrthoDB" id="432970at2759"/>
<feature type="region of interest" description="Disordered" evidence="5">
    <location>
        <begin position="1"/>
        <end position="66"/>
    </location>
</feature>
<dbReference type="EMBL" id="DS232358">
    <property type="protein sequence ID" value="EDS40595.1"/>
    <property type="molecule type" value="Genomic_DNA"/>
</dbReference>
<proteinExistence type="predicted"/>
<dbReference type="KEGG" id="cqu:CpipJ_CPIJ014434"/>
<dbReference type="Proteomes" id="UP000002320">
    <property type="component" value="Unassembled WGS sequence"/>
</dbReference>
<feature type="domain" description="MYND-type" evidence="6">
    <location>
        <begin position="72"/>
        <end position="109"/>
    </location>
</feature>
<evidence type="ECO:0000256" key="3">
    <source>
        <dbReference type="ARBA" id="ARBA00022833"/>
    </source>
</evidence>
<dbReference type="Gene3D" id="6.10.140.2220">
    <property type="match status" value="1"/>
</dbReference>
<dbReference type="AlphaFoldDB" id="B0X4Y0"/>
<dbReference type="HOGENOM" id="CLU_2160842_0_0_1"/>
<dbReference type="GO" id="GO:0008270">
    <property type="term" value="F:zinc ion binding"/>
    <property type="evidence" value="ECO:0007669"/>
    <property type="project" value="UniProtKB-KW"/>
</dbReference>
<dbReference type="OMA" id="ENDVPEC"/>
<evidence type="ECO:0000256" key="5">
    <source>
        <dbReference type="SAM" id="MobiDB-lite"/>
    </source>
</evidence>
<evidence type="ECO:0000313" key="8">
    <source>
        <dbReference type="EnsemblMetazoa" id="CPIJ014434-PA"/>
    </source>
</evidence>